<dbReference type="InterPro" id="IPR051395">
    <property type="entry name" value="Cytochrome_c_Peroxidase/MauG"/>
</dbReference>
<keyword evidence="4" id="KW-0560">Oxidoreductase</keyword>
<keyword evidence="11" id="KW-1185">Reference proteome</keyword>
<keyword evidence="3" id="KW-0732">Signal</keyword>
<dbReference type="RefSeq" id="WP_202048682.1">
    <property type="nucleotide sequence ID" value="NZ_JBFQGM010000001.1"/>
</dbReference>
<reference evidence="10 11" key="1">
    <citation type="submission" date="2024-07" db="EMBL/GenBank/DDBJ databases">
        <authorList>
            <person name="Tripathy S."/>
        </authorList>
    </citation>
    <scope>NUCLEOTIDE SEQUENCE [LARGE SCALE GENOMIC DNA]</scope>
    <source>
        <strain evidence="10 11">VB-61278_2</strain>
    </source>
</reference>
<feature type="compositionally biased region" description="Polar residues" evidence="7">
    <location>
        <begin position="10"/>
        <end position="19"/>
    </location>
</feature>
<dbReference type="Gene3D" id="1.10.760.10">
    <property type="entry name" value="Cytochrome c-like domain"/>
    <property type="match status" value="1"/>
</dbReference>
<feature type="transmembrane region" description="Helical" evidence="8">
    <location>
        <begin position="29"/>
        <end position="49"/>
    </location>
</feature>
<accession>A0ABW8WFA1</accession>
<evidence type="ECO:0000256" key="3">
    <source>
        <dbReference type="ARBA" id="ARBA00022729"/>
    </source>
</evidence>
<protein>
    <recommendedName>
        <fullName evidence="9">Cytochrome c domain-containing protein</fullName>
    </recommendedName>
</protein>
<evidence type="ECO:0000256" key="6">
    <source>
        <dbReference type="PROSITE-ProRule" id="PRU00433"/>
    </source>
</evidence>
<sequence>MLSPPETTERQTSQPSAPKSKQIPLFRQIRGAIVLFALFIFIGFFAYQIDLVLPGTPSINNTYTPLSHPTEQEIGSYDVLGKVVSKAEADSLLKTEEGKQQLAADNGAVAITEDLIALGRKSFYKETFGNEIFFTDVTGILNGPLNLVNLTKAILSLKGQPTTNLQVTLDRDMKVGDRNFKKGDILNTGLDIPANSLIPLGMITHINKGKIRVGITCAACHATVDKKTGRILEGAPNNDLDTGLMLALASNSASWFRQTGVNPLTISRGEHTYIKSDGKEGRLPDAKALEYAVDKQLLTWAPGNFDSTPDNHNNPSQNPSSYTFGAYPYGWSGNAAIGWFHGLTTLNSNVHGTNSDQTSIADASQQLLGIDKETFLGVMLQNAANPMFKLPQGAKPSEFFQKNDPTPGTPNINEVIKMPGYPKGSPFILDGLMANSPGFPVAAQLNGMSAYQNSLVPPPVETRDINAVQHGAAIFTRAGCVECHSGRYFTNNHVIAEQEIKTQPSRAMAQAPVARNFIAPQTYPSNVQVPLPENPPVLNVPTDITSEKDFKLAFAIGNSGGYKVPSLIGLNVTAPYLHDGGVAAGPEALKVDKNGYDIVNQNQLGIPGTLLSNILPEPRASLRVLIDRNLRRQTVLANRANSDLQESNADGSGHNYWVDKQAGFSTQDQTDLIEFLLSLDDAPDVVPTQKAN</sequence>
<keyword evidence="8" id="KW-1133">Transmembrane helix</keyword>
<dbReference type="EMBL" id="JBFQGM010000001">
    <property type="protein sequence ID" value="MFL9459658.1"/>
    <property type="molecule type" value="Genomic_DNA"/>
</dbReference>
<feature type="region of interest" description="Disordered" evidence="7">
    <location>
        <begin position="1"/>
        <end position="20"/>
    </location>
</feature>
<dbReference type="Proteomes" id="UP001628874">
    <property type="component" value="Unassembled WGS sequence"/>
</dbReference>
<proteinExistence type="predicted"/>
<dbReference type="PANTHER" id="PTHR30600:SF10">
    <property type="entry name" value="BLL6722 PROTEIN"/>
    <property type="match status" value="1"/>
</dbReference>
<keyword evidence="5 6" id="KW-0408">Iron</keyword>
<name>A0ABW8WFA1_9CYAN</name>
<keyword evidence="2 6" id="KW-0479">Metal-binding</keyword>
<organism evidence="10 11">
    <name type="scientific">Scytonema tolypothrichoides VB-61278_2</name>
    <dbReference type="NCBI Taxonomy" id="3232314"/>
    <lineage>
        <taxon>Bacteria</taxon>
        <taxon>Bacillati</taxon>
        <taxon>Cyanobacteriota</taxon>
        <taxon>Cyanophyceae</taxon>
        <taxon>Nostocales</taxon>
        <taxon>Scytonemataceae</taxon>
        <taxon>Scytonema</taxon>
    </lineage>
</organism>
<feature type="domain" description="Cytochrome c" evidence="9">
    <location>
        <begin position="466"/>
        <end position="680"/>
    </location>
</feature>
<evidence type="ECO:0000256" key="7">
    <source>
        <dbReference type="SAM" id="MobiDB-lite"/>
    </source>
</evidence>
<evidence type="ECO:0000259" key="9">
    <source>
        <dbReference type="PROSITE" id="PS51007"/>
    </source>
</evidence>
<evidence type="ECO:0000256" key="2">
    <source>
        <dbReference type="ARBA" id="ARBA00022723"/>
    </source>
</evidence>
<evidence type="ECO:0000313" key="11">
    <source>
        <dbReference type="Proteomes" id="UP001628874"/>
    </source>
</evidence>
<dbReference type="InterPro" id="IPR036909">
    <property type="entry name" value="Cyt_c-like_dom_sf"/>
</dbReference>
<dbReference type="PANTHER" id="PTHR30600">
    <property type="entry name" value="CYTOCHROME C PEROXIDASE-RELATED"/>
    <property type="match status" value="1"/>
</dbReference>
<dbReference type="PROSITE" id="PS51007">
    <property type="entry name" value="CYTC"/>
    <property type="match status" value="1"/>
</dbReference>
<keyword evidence="8" id="KW-0812">Transmembrane</keyword>
<evidence type="ECO:0000256" key="5">
    <source>
        <dbReference type="ARBA" id="ARBA00023004"/>
    </source>
</evidence>
<evidence type="ECO:0000256" key="8">
    <source>
        <dbReference type="SAM" id="Phobius"/>
    </source>
</evidence>
<comment type="caution">
    <text evidence="10">The sequence shown here is derived from an EMBL/GenBank/DDBJ whole genome shotgun (WGS) entry which is preliminary data.</text>
</comment>
<evidence type="ECO:0000256" key="4">
    <source>
        <dbReference type="ARBA" id="ARBA00023002"/>
    </source>
</evidence>
<dbReference type="SUPFAM" id="SSF46626">
    <property type="entry name" value="Cytochrome c"/>
    <property type="match status" value="1"/>
</dbReference>
<keyword evidence="8" id="KW-0472">Membrane</keyword>
<dbReference type="InterPro" id="IPR009056">
    <property type="entry name" value="Cyt_c-like_dom"/>
</dbReference>
<evidence type="ECO:0000313" key="10">
    <source>
        <dbReference type="EMBL" id="MFL9459658.1"/>
    </source>
</evidence>
<keyword evidence="1 6" id="KW-0349">Heme</keyword>
<evidence type="ECO:0000256" key="1">
    <source>
        <dbReference type="ARBA" id="ARBA00022617"/>
    </source>
</evidence>
<gene>
    <name evidence="10" type="ORF">AB0759_03250</name>
</gene>